<comment type="caution">
    <text evidence="1">The sequence shown here is derived from an EMBL/GenBank/DDBJ whole genome shotgun (WGS) entry which is preliminary data.</text>
</comment>
<evidence type="ECO:0000313" key="2">
    <source>
        <dbReference type="Proteomes" id="UP001272242"/>
    </source>
</evidence>
<sequence>MSEPKPEQNKEQAVALTTERLRVVLHEARKDEAKLRQILEMQRLKRRQRTVGTK</sequence>
<name>A0ABU5EX22_9BACT</name>
<organism evidence="1 2">
    <name type="scientific">Gemmata algarum</name>
    <dbReference type="NCBI Taxonomy" id="2975278"/>
    <lineage>
        <taxon>Bacteria</taxon>
        <taxon>Pseudomonadati</taxon>
        <taxon>Planctomycetota</taxon>
        <taxon>Planctomycetia</taxon>
        <taxon>Gemmatales</taxon>
        <taxon>Gemmataceae</taxon>
        <taxon>Gemmata</taxon>
    </lineage>
</organism>
<evidence type="ECO:0008006" key="3">
    <source>
        <dbReference type="Google" id="ProtNLM"/>
    </source>
</evidence>
<evidence type="ECO:0000313" key="1">
    <source>
        <dbReference type="EMBL" id="MDY3559837.1"/>
    </source>
</evidence>
<gene>
    <name evidence="1" type="ORF">R5W23_001009</name>
</gene>
<proteinExistence type="predicted"/>
<protein>
    <recommendedName>
        <fullName evidence="3">50S ribosomal protein L29</fullName>
    </recommendedName>
</protein>
<dbReference type="Proteomes" id="UP001272242">
    <property type="component" value="Unassembled WGS sequence"/>
</dbReference>
<keyword evidence="2" id="KW-1185">Reference proteome</keyword>
<reference evidence="2" key="1">
    <citation type="journal article" date="2023" name="Mar. Drugs">
        <title>Gemmata algarum, a Novel Planctomycete Isolated from an Algal Mat, Displays Antimicrobial Activity.</title>
        <authorList>
            <person name="Kumar G."/>
            <person name="Kallscheuer N."/>
            <person name="Kashif M."/>
            <person name="Ahamad S."/>
            <person name="Jagadeeshwari U."/>
            <person name="Pannikurungottu S."/>
            <person name="Haufschild T."/>
            <person name="Kabuu M."/>
            <person name="Sasikala C."/>
            <person name="Jogler C."/>
            <person name="Ramana C."/>
        </authorList>
    </citation>
    <scope>NUCLEOTIDE SEQUENCE [LARGE SCALE GENOMIC DNA]</scope>
    <source>
        <strain evidence="2">JC673</strain>
    </source>
</reference>
<dbReference type="EMBL" id="JAXBLV010000144">
    <property type="protein sequence ID" value="MDY3559837.1"/>
    <property type="molecule type" value="Genomic_DNA"/>
</dbReference>
<accession>A0ABU5EX22</accession>
<dbReference type="RefSeq" id="WP_320686526.1">
    <property type="nucleotide sequence ID" value="NZ_JAXBLV010000144.1"/>
</dbReference>